<name>A0A7R9M009_9ACAR</name>
<dbReference type="PANTHER" id="PTHR31859:SF1">
    <property type="entry name" value="TETRATRICOPEPTIDE REPEAT PROTEIN 39C"/>
    <property type="match status" value="1"/>
</dbReference>
<dbReference type="Proteomes" id="UP000728032">
    <property type="component" value="Unassembled WGS sequence"/>
</dbReference>
<dbReference type="Pfam" id="PF10300">
    <property type="entry name" value="Iml2-TPR_39"/>
    <property type="match status" value="1"/>
</dbReference>
<dbReference type="PANTHER" id="PTHR31859">
    <property type="entry name" value="TETRATRICOPEPTIDE REPEAT PROTEIN 39 FAMILY MEMBER"/>
    <property type="match status" value="1"/>
</dbReference>
<dbReference type="InterPro" id="IPR019412">
    <property type="entry name" value="IML2/TPR_39"/>
</dbReference>
<dbReference type="OrthoDB" id="6482300at2759"/>
<dbReference type="SUPFAM" id="SSF48452">
    <property type="entry name" value="TPR-like"/>
    <property type="match status" value="1"/>
</dbReference>
<organism evidence="1">
    <name type="scientific">Oppiella nova</name>
    <dbReference type="NCBI Taxonomy" id="334625"/>
    <lineage>
        <taxon>Eukaryota</taxon>
        <taxon>Metazoa</taxon>
        <taxon>Ecdysozoa</taxon>
        <taxon>Arthropoda</taxon>
        <taxon>Chelicerata</taxon>
        <taxon>Arachnida</taxon>
        <taxon>Acari</taxon>
        <taxon>Acariformes</taxon>
        <taxon>Sarcoptiformes</taxon>
        <taxon>Oribatida</taxon>
        <taxon>Brachypylina</taxon>
        <taxon>Oppioidea</taxon>
        <taxon>Oppiidae</taxon>
        <taxon>Oppiella</taxon>
    </lineage>
</organism>
<accession>A0A7R9M009</accession>
<dbReference type="InterPro" id="IPR011990">
    <property type="entry name" value="TPR-like_helical_dom_sf"/>
</dbReference>
<dbReference type="EMBL" id="CAJPVJ010004359">
    <property type="protein sequence ID" value="CAG2168526.1"/>
    <property type="molecule type" value="Genomic_DNA"/>
</dbReference>
<dbReference type="Gene3D" id="1.25.40.10">
    <property type="entry name" value="Tetratricopeptide repeat domain"/>
    <property type="match status" value="1"/>
</dbReference>
<evidence type="ECO:0008006" key="3">
    <source>
        <dbReference type="Google" id="ProtNLM"/>
    </source>
</evidence>
<sequence>MNGKIDSAIEWYLRLLDDPHVTPRRFLYFELTMCYALQSNWDSCIEFAEKFRTGSLYTPAIATYLEAIFRYAKITSTNDQGDRQKTTELFELVPTLRIRHLGKTITPEKVAVVRAQEYIKNDGLLIVPDLVAVVRAQEYINNDGLLIVPDLVNTSDYVDNYLTAIFYRGVIFRHLADYEKARECQQIIVDL</sequence>
<dbReference type="AlphaFoldDB" id="A0A7R9M009"/>
<protein>
    <recommendedName>
        <fullName evidence="3">Tetratricopeptide repeat protein</fullName>
    </recommendedName>
</protein>
<dbReference type="EMBL" id="OC919184">
    <property type="protein sequence ID" value="CAD7650848.1"/>
    <property type="molecule type" value="Genomic_DNA"/>
</dbReference>
<gene>
    <name evidence="1" type="ORF">ONB1V03_LOCUS8014</name>
</gene>
<keyword evidence="2" id="KW-1185">Reference proteome</keyword>
<reference evidence="1" key="1">
    <citation type="submission" date="2020-11" db="EMBL/GenBank/DDBJ databases">
        <authorList>
            <person name="Tran Van P."/>
        </authorList>
    </citation>
    <scope>NUCLEOTIDE SEQUENCE</scope>
</reference>
<proteinExistence type="predicted"/>
<evidence type="ECO:0000313" key="2">
    <source>
        <dbReference type="Proteomes" id="UP000728032"/>
    </source>
</evidence>
<evidence type="ECO:0000313" key="1">
    <source>
        <dbReference type="EMBL" id="CAD7650848.1"/>
    </source>
</evidence>